<feature type="region of interest" description="Disordered" evidence="1">
    <location>
        <begin position="1"/>
        <end position="80"/>
    </location>
</feature>
<name>A0A9D3XVN9_9SAUR</name>
<dbReference type="AlphaFoldDB" id="A0A9D3XVN9"/>
<accession>A0A9D3XVN9</accession>
<evidence type="ECO:0000313" key="3">
    <source>
        <dbReference type="Proteomes" id="UP000827986"/>
    </source>
</evidence>
<comment type="caution">
    <text evidence="2">The sequence shown here is derived from an EMBL/GenBank/DDBJ whole genome shotgun (WGS) entry which is preliminary data.</text>
</comment>
<feature type="compositionally biased region" description="Polar residues" evidence="1">
    <location>
        <begin position="43"/>
        <end position="53"/>
    </location>
</feature>
<gene>
    <name evidence="2" type="ORF">KIL84_019456</name>
</gene>
<feature type="compositionally biased region" description="Low complexity" evidence="1">
    <location>
        <begin position="13"/>
        <end position="36"/>
    </location>
</feature>
<reference evidence="2" key="1">
    <citation type="submission" date="2021-09" db="EMBL/GenBank/DDBJ databases">
        <title>The genome of Mauremys mutica provides insights into the evolution of semi-aquatic lifestyle.</title>
        <authorList>
            <person name="Gong S."/>
            <person name="Gao Y."/>
        </authorList>
    </citation>
    <scope>NUCLEOTIDE SEQUENCE</scope>
    <source>
        <strain evidence="2">MM-2020</strain>
        <tissue evidence="2">Muscle</tissue>
    </source>
</reference>
<sequence length="100" mass="10503">MWAAATSKAALPSSSDSNSGGSSSDSWLSGSYDSSSGFGGSSRPCSRRQQNWWLHSPDQRKQMAKHGTGEDGNGGGEAEMTAGVEEVRVYFNECGTCDGM</sequence>
<dbReference type="Proteomes" id="UP000827986">
    <property type="component" value="Unassembled WGS sequence"/>
</dbReference>
<keyword evidence="3" id="KW-1185">Reference proteome</keyword>
<evidence type="ECO:0000256" key="1">
    <source>
        <dbReference type="SAM" id="MobiDB-lite"/>
    </source>
</evidence>
<protein>
    <submittedName>
        <fullName evidence="2">Uncharacterized protein</fullName>
    </submittedName>
</protein>
<dbReference type="EMBL" id="JAHDVG010000463">
    <property type="protein sequence ID" value="KAH1186707.1"/>
    <property type="molecule type" value="Genomic_DNA"/>
</dbReference>
<evidence type="ECO:0000313" key="2">
    <source>
        <dbReference type="EMBL" id="KAH1186707.1"/>
    </source>
</evidence>
<proteinExistence type="predicted"/>
<organism evidence="2 3">
    <name type="scientific">Mauremys mutica</name>
    <name type="common">yellowpond turtle</name>
    <dbReference type="NCBI Taxonomy" id="74926"/>
    <lineage>
        <taxon>Eukaryota</taxon>
        <taxon>Metazoa</taxon>
        <taxon>Chordata</taxon>
        <taxon>Craniata</taxon>
        <taxon>Vertebrata</taxon>
        <taxon>Euteleostomi</taxon>
        <taxon>Archelosauria</taxon>
        <taxon>Testudinata</taxon>
        <taxon>Testudines</taxon>
        <taxon>Cryptodira</taxon>
        <taxon>Durocryptodira</taxon>
        <taxon>Testudinoidea</taxon>
        <taxon>Geoemydidae</taxon>
        <taxon>Geoemydinae</taxon>
        <taxon>Mauremys</taxon>
    </lineage>
</organism>